<dbReference type="AlphaFoldDB" id="A0A699IWN0"/>
<gene>
    <name evidence="2" type="ORF">Tci_563759</name>
</gene>
<dbReference type="InterPro" id="IPR005162">
    <property type="entry name" value="Retrotrans_gag_dom"/>
</dbReference>
<protein>
    <submittedName>
        <fullName evidence="2">Ankyrin repeat-containing protein</fullName>
    </submittedName>
</protein>
<feature type="non-terminal residue" evidence="2">
    <location>
        <position position="1"/>
    </location>
</feature>
<evidence type="ECO:0000313" key="2">
    <source>
        <dbReference type="EMBL" id="GEZ91786.1"/>
    </source>
</evidence>
<reference evidence="2" key="1">
    <citation type="journal article" date="2019" name="Sci. Rep.">
        <title>Draft genome of Tanacetum cinerariifolium, the natural source of mosquito coil.</title>
        <authorList>
            <person name="Yamashiro T."/>
            <person name="Shiraishi A."/>
            <person name="Satake H."/>
            <person name="Nakayama K."/>
        </authorList>
    </citation>
    <scope>NUCLEOTIDE SEQUENCE</scope>
</reference>
<accession>A0A699IWN0</accession>
<organism evidence="2">
    <name type="scientific">Tanacetum cinerariifolium</name>
    <name type="common">Dalmatian daisy</name>
    <name type="synonym">Chrysanthemum cinerariifolium</name>
    <dbReference type="NCBI Taxonomy" id="118510"/>
    <lineage>
        <taxon>Eukaryota</taxon>
        <taxon>Viridiplantae</taxon>
        <taxon>Streptophyta</taxon>
        <taxon>Embryophyta</taxon>
        <taxon>Tracheophyta</taxon>
        <taxon>Spermatophyta</taxon>
        <taxon>Magnoliopsida</taxon>
        <taxon>eudicotyledons</taxon>
        <taxon>Gunneridae</taxon>
        <taxon>Pentapetalae</taxon>
        <taxon>asterids</taxon>
        <taxon>campanulids</taxon>
        <taxon>Asterales</taxon>
        <taxon>Asteraceae</taxon>
        <taxon>Asteroideae</taxon>
        <taxon>Anthemideae</taxon>
        <taxon>Anthemidinae</taxon>
        <taxon>Tanacetum</taxon>
    </lineage>
</organism>
<evidence type="ECO:0000259" key="1">
    <source>
        <dbReference type="Pfam" id="PF03732"/>
    </source>
</evidence>
<feature type="domain" description="Retrotransposon gag" evidence="1">
    <location>
        <begin position="87"/>
        <end position="175"/>
    </location>
</feature>
<dbReference type="EMBL" id="BKCJ010341838">
    <property type="protein sequence ID" value="GEZ91786.1"/>
    <property type="molecule type" value="Genomic_DNA"/>
</dbReference>
<sequence length="181" mass="20690">SGQHRTAVNERLDKFLAELGAVESKLSETMRMLSAIKLSYDQGSPKVGSLEEYTAVNKGEDPHGWIYKVERYFEVQDIQPRELFMAAVLCMKGQALSWFRWSEARSPFPSWEGLKRRMLERFQLSQKGTLYEQFLEITQEGSVREYVSLFETLAGQLAGLPEEVMDGTFIKGLRPELQSAV</sequence>
<proteinExistence type="predicted"/>
<comment type="caution">
    <text evidence="2">The sequence shown here is derived from an EMBL/GenBank/DDBJ whole genome shotgun (WGS) entry which is preliminary data.</text>
</comment>
<dbReference type="Pfam" id="PF03732">
    <property type="entry name" value="Retrotrans_gag"/>
    <property type="match status" value="1"/>
</dbReference>
<name>A0A699IWN0_TANCI</name>